<dbReference type="InterPro" id="IPR046358">
    <property type="entry name" value="Flagellin_C"/>
</dbReference>
<evidence type="ECO:0000313" key="2">
    <source>
        <dbReference type="EMBL" id="PWK59819.1"/>
    </source>
</evidence>
<evidence type="ECO:0000313" key="3">
    <source>
        <dbReference type="Proteomes" id="UP000245708"/>
    </source>
</evidence>
<organism evidence="2 3">
    <name type="scientific">Roseicyclus mahoneyensis</name>
    <dbReference type="NCBI Taxonomy" id="164332"/>
    <lineage>
        <taxon>Bacteria</taxon>
        <taxon>Pseudomonadati</taxon>
        <taxon>Pseudomonadota</taxon>
        <taxon>Alphaproteobacteria</taxon>
        <taxon>Rhodobacterales</taxon>
        <taxon>Roseobacteraceae</taxon>
        <taxon>Roseicyclus</taxon>
    </lineage>
</organism>
<name>A0A316GGM7_9RHOB</name>
<dbReference type="Proteomes" id="UP000245708">
    <property type="component" value="Unassembled WGS sequence"/>
</dbReference>
<evidence type="ECO:0000259" key="1">
    <source>
        <dbReference type="Pfam" id="PF00700"/>
    </source>
</evidence>
<accession>A0A316GGM7</accession>
<reference evidence="2 3" key="1">
    <citation type="submission" date="2018-05" db="EMBL/GenBank/DDBJ databases">
        <title>Genomic Encyclopedia of Type Strains, Phase IV (KMG-IV): sequencing the most valuable type-strain genomes for metagenomic binning, comparative biology and taxonomic classification.</title>
        <authorList>
            <person name="Goeker M."/>
        </authorList>
    </citation>
    <scope>NUCLEOTIDE SEQUENCE [LARGE SCALE GENOMIC DNA]</scope>
    <source>
        <strain evidence="2 3">DSM 16097</strain>
    </source>
</reference>
<gene>
    <name evidence="2" type="ORF">C7455_106105</name>
</gene>
<dbReference type="RefSeq" id="WP_109668886.1">
    <property type="nucleotide sequence ID" value="NZ_QGGW01000006.1"/>
</dbReference>
<dbReference type="OrthoDB" id="7312911at2"/>
<protein>
    <submittedName>
        <fullName evidence="2">Flagellar hook-associated protein 3 FlgL</fullName>
    </submittedName>
</protein>
<dbReference type="Pfam" id="PF00700">
    <property type="entry name" value="Flagellin_C"/>
    <property type="match status" value="1"/>
</dbReference>
<dbReference type="EMBL" id="QGGW01000006">
    <property type="protein sequence ID" value="PWK59819.1"/>
    <property type="molecule type" value="Genomic_DNA"/>
</dbReference>
<dbReference type="SUPFAM" id="SSF64518">
    <property type="entry name" value="Phase 1 flagellin"/>
    <property type="match status" value="1"/>
</dbReference>
<keyword evidence="2" id="KW-0282">Flagellum</keyword>
<comment type="caution">
    <text evidence="2">The sequence shown here is derived from an EMBL/GenBank/DDBJ whole genome shotgun (WGS) entry which is preliminary data.</text>
</comment>
<dbReference type="AlphaFoldDB" id="A0A316GGM7"/>
<keyword evidence="2" id="KW-0969">Cilium</keyword>
<sequence>MSLNGIGDAAQFHRLRQDGTRLQQELQRLTGELSTGRQADPGRATGGDFSTLAELGRSLRLQTAFAQSIAEAGIDANGRQAALERIEAEIDGFAPHILGFATGGSLEDMALSLADAPERFLQTVAALNTSSAGKSLFAGDAPDRPALISGGSMLAQVRLLADAAATGADLIAAVEDWFLNPGGGFDTLAWQGGAGPGAPAILGEAQAEQTGITARDPALREVLAGLALAALAAEGRGPGAESERRTVVSAAAARLERGEDALIRLRSDLGASQARIEDARVASEAARASIEIEQARLTGSDPYRAATDLQAVQTRLEQLYILTARLSRLTLSEYLR</sequence>
<proteinExistence type="predicted"/>
<feature type="domain" description="Flagellin C-terminal" evidence="1">
    <location>
        <begin position="264"/>
        <end position="331"/>
    </location>
</feature>
<keyword evidence="3" id="KW-1185">Reference proteome</keyword>
<keyword evidence="2" id="KW-0966">Cell projection</keyword>